<dbReference type="AlphaFoldDB" id="A0ABD6CLE9"/>
<gene>
    <name evidence="2" type="ORF">ACFSBX_03065</name>
</gene>
<feature type="transmembrane region" description="Helical" evidence="1">
    <location>
        <begin position="17"/>
        <end position="37"/>
    </location>
</feature>
<comment type="caution">
    <text evidence="2">The sequence shown here is derived from an EMBL/GenBank/DDBJ whole genome shotgun (WGS) entry which is preliminary data.</text>
</comment>
<keyword evidence="1" id="KW-0812">Transmembrane</keyword>
<organism evidence="2 3">
    <name type="scientific">Halobellus rarus</name>
    <dbReference type="NCBI Taxonomy" id="1126237"/>
    <lineage>
        <taxon>Archaea</taxon>
        <taxon>Methanobacteriati</taxon>
        <taxon>Methanobacteriota</taxon>
        <taxon>Stenosarchaea group</taxon>
        <taxon>Halobacteria</taxon>
        <taxon>Halobacteriales</taxon>
        <taxon>Haloferacaceae</taxon>
        <taxon>Halobellus</taxon>
    </lineage>
</organism>
<reference evidence="2 3" key="1">
    <citation type="journal article" date="2019" name="Int. J. Syst. Evol. Microbiol.">
        <title>The Global Catalogue of Microorganisms (GCM) 10K type strain sequencing project: providing services to taxonomists for standard genome sequencing and annotation.</title>
        <authorList>
            <consortium name="The Broad Institute Genomics Platform"/>
            <consortium name="The Broad Institute Genome Sequencing Center for Infectious Disease"/>
            <person name="Wu L."/>
            <person name="Ma J."/>
        </authorList>
    </citation>
    <scope>NUCLEOTIDE SEQUENCE [LARGE SCALE GENOMIC DNA]</scope>
    <source>
        <strain evidence="2 3">CGMCC 1.12121</strain>
    </source>
</reference>
<dbReference type="Proteomes" id="UP001597085">
    <property type="component" value="Unassembled WGS sequence"/>
</dbReference>
<keyword evidence="3" id="KW-1185">Reference proteome</keyword>
<dbReference type="RefSeq" id="WP_256421260.1">
    <property type="nucleotide sequence ID" value="NZ_JANHDI010000007.1"/>
</dbReference>
<keyword evidence="1" id="KW-0472">Membrane</keyword>
<accession>A0ABD6CLE9</accession>
<sequence length="65" mass="7246">MVGQGGTLKHAYDVGQILALFVVYVVALTFGTLVTSVGDGFRRLRTTDSHLIRRVTRAYTAFWKD</sequence>
<name>A0ABD6CLE9_9EURY</name>
<protein>
    <submittedName>
        <fullName evidence="2">Uncharacterized protein</fullName>
    </submittedName>
</protein>
<keyword evidence="1" id="KW-1133">Transmembrane helix</keyword>
<dbReference type="EMBL" id="JBHUDK010000002">
    <property type="protein sequence ID" value="MFD1597937.1"/>
    <property type="molecule type" value="Genomic_DNA"/>
</dbReference>
<evidence type="ECO:0000256" key="1">
    <source>
        <dbReference type="SAM" id="Phobius"/>
    </source>
</evidence>
<proteinExistence type="predicted"/>
<evidence type="ECO:0000313" key="2">
    <source>
        <dbReference type="EMBL" id="MFD1597937.1"/>
    </source>
</evidence>
<evidence type="ECO:0000313" key="3">
    <source>
        <dbReference type="Proteomes" id="UP001597085"/>
    </source>
</evidence>